<name>A0A2D3T8J2_9ENTR</name>
<dbReference type="AlphaFoldDB" id="A0A2D3T8J2"/>
<sequence length="149" mass="17358">MGCFSDDLFDIFIEEIEQSQEWDEFLRSVKQHLPKITRIFVNCYRDGTAVTEMVIHYNTEEILLLTILSDDLNFPPVSDEDMRVNYKIPPGFLLSWIPCFGYPFCFEASEQAFHRRVVPTMTFTAETLGHTIAPEWLPERQARVMATLS</sequence>
<evidence type="ECO:0000313" key="1">
    <source>
        <dbReference type="EMBL" id="ATW29868.1"/>
    </source>
</evidence>
<dbReference type="Proteomes" id="UP000230008">
    <property type="component" value="Chromosome"/>
</dbReference>
<reference evidence="2" key="1">
    <citation type="submission" date="2016-10" db="EMBL/GenBank/DDBJ databases">
        <authorList>
            <person name="Chevignon G."/>
        </authorList>
    </citation>
    <scope>NUCLEOTIDE SEQUENCE [LARGE SCALE GENOMIC DNA]</scope>
    <source>
        <strain evidence="2">A2C</strain>
    </source>
</reference>
<reference evidence="2" key="2">
    <citation type="submission" date="2017-11" db="EMBL/GenBank/DDBJ databases">
        <title>PacBio sequencing of new strain of the secondary endosymbiont Candidatus Hamiltonella defensa.</title>
        <authorList>
            <person name="Strand M.R."/>
            <person name="Oliver K."/>
        </authorList>
    </citation>
    <scope>NUCLEOTIDE SEQUENCE [LARGE SCALE GENOMIC DNA]</scope>
    <source>
        <strain evidence="2">A2C</strain>
    </source>
</reference>
<proteinExistence type="predicted"/>
<organism evidence="1 2">
    <name type="scientific">Candidatus Williamhamiltonella defendens</name>
    <dbReference type="NCBI Taxonomy" id="138072"/>
    <lineage>
        <taxon>Bacteria</taxon>
        <taxon>Pseudomonadati</taxon>
        <taxon>Pseudomonadota</taxon>
        <taxon>Gammaproteobacteria</taxon>
        <taxon>Enterobacterales</taxon>
        <taxon>Enterobacteriaceae</taxon>
        <taxon>aphid secondary symbionts</taxon>
        <taxon>Candidatus Williamhamiltonella</taxon>
    </lineage>
</organism>
<protein>
    <submittedName>
        <fullName evidence="1">Uncharacterized protein</fullName>
    </submittedName>
</protein>
<accession>A0A2D3T8J2</accession>
<evidence type="ECO:0000313" key="2">
    <source>
        <dbReference type="Proteomes" id="UP000230008"/>
    </source>
</evidence>
<dbReference type="EMBL" id="CP017606">
    <property type="protein sequence ID" value="ATW29868.1"/>
    <property type="molecule type" value="Genomic_DNA"/>
</dbReference>
<gene>
    <name evidence="1" type="ORF">BJP41_05435</name>
</gene>